<dbReference type="InterPro" id="IPR013785">
    <property type="entry name" value="Aldolase_TIM"/>
</dbReference>
<evidence type="ECO:0000256" key="11">
    <source>
        <dbReference type="ARBA" id="ARBA00050773"/>
    </source>
</evidence>
<evidence type="ECO:0000256" key="12">
    <source>
        <dbReference type="ARBA" id="ARBA00052949"/>
    </source>
</evidence>
<comment type="catalytic activity">
    <reaction evidence="9">
        <text>(S)-lactate + O2 = pyruvate + H2O2</text>
        <dbReference type="Rhea" id="RHEA:55868"/>
        <dbReference type="ChEBI" id="CHEBI:15361"/>
        <dbReference type="ChEBI" id="CHEBI:15379"/>
        <dbReference type="ChEBI" id="CHEBI:16240"/>
        <dbReference type="ChEBI" id="CHEBI:16651"/>
    </reaction>
    <physiologicalReaction direction="left-to-right" evidence="9">
        <dbReference type="Rhea" id="RHEA:55869"/>
    </physiologicalReaction>
</comment>
<evidence type="ECO:0000256" key="7">
    <source>
        <dbReference type="ARBA" id="ARBA00024042"/>
    </source>
</evidence>
<evidence type="ECO:0000256" key="8">
    <source>
        <dbReference type="ARBA" id="ARBA00029513"/>
    </source>
</evidence>
<dbReference type="EC" id="1.1.3.15" evidence="3"/>
<organism evidence="17 18">
    <name type="scientific">Sporosarcina pasteurii</name>
    <name type="common">Bacillus pasteurii</name>
    <dbReference type="NCBI Taxonomy" id="1474"/>
    <lineage>
        <taxon>Bacteria</taxon>
        <taxon>Bacillati</taxon>
        <taxon>Bacillota</taxon>
        <taxon>Bacilli</taxon>
        <taxon>Bacillales</taxon>
        <taxon>Caryophanaceae</taxon>
        <taxon>Sporosarcina</taxon>
    </lineage>
</organism>
<evidence type="ECO:0000313" key="17">
    <source>
        <dbReference type="EMBL" id="SUI99339.1"/>
    </source>
</evidence>
<dbReference type="Gene3D" id="3.20.20.70">
    <property type="entry name" value="Aldolase class I"/>
    <property type="match status" value="1"/>
</dbReference>
<feature type="binding site" evidence="15">
    <location>
        <position position="319"/>
    </location>
    <ligand>
        <name>glyoxylate</name>
        <dbReference type="ChEBI" id="CHEBI:36655"/>
    </ligand>
</feature>
<dbReference type="PROSITE" id="PS51349">
    <property type="entry name" value="FMN_HYDROXY_ACID_DH_2"/>
    <property type="match status" value="1"/>
</dbReference>
<feature type="binding site" evidence="15">
    <location>
        <position position="165"/>
    </location>
    <ligand>
        <name>FMN</name>
        <dbReference type="ChEBI" id="CHEBI:58210"/>
    </ligand>
</feature>
<keyword evidence="6 17" id="KW-0560">Oxidoreductase</keyword>
<feature type="binding site" evidence="15">
    <location>
        <position position="225"/>
    </location>
    <ligand>
        <name>glyoxylate</name>
        <dbReference type="ChEBI" id="CHEBI:36655"/>
    </ligand>
</feature>
<comment type="similarity">
    <text evidence="7">Belongs to the FMN-dependent alpha-hydroxy acid dehydrogenase family.</text>
</comment>
<feature type="binding site" evidence="15">
    <location>
        <position position="187"/>
    </location>
    <ligand>
        <name>FMN</name>
        <dbReference type="ChEBI" id="CHEBI:58210"/>
    </ligand>
</feature>
<feature type="binding site" evidence="15">
    <location>
        <position position="189"/>
    </location>
    <ligand>
        <name>glyoxylate</name>
        <dbReference type="ChEBI" id="CHEBI:36655"/>
    </ligand>
</feature>
<sequence>MVDSAEFNRRGGGFRALSADFIQVLERVLAKGTIKRKVLVKLTSIKNNDLLLQNIDPDETFPTSYQELEAVAKEKMSTGAFGYVQSGAGGEETLVKNESSFSKYAIVPRFLNDVSALDTSIRLFGRTYKTPLMIAPVGMQKIAHEDGDIATAKAAAKFGMPFIQSTVSSYSIEEIAEATGDSPKWFQVYWTSQNDEISFSMVKRAEDAGYEAIVLTVDTVMLGWREEDVRNQYSPLMQGFGKANYETDPVFQSTLPANDFDSVIQAIVDNVYHPQLDWAKVAELKKRTSLPVLLKGILHPEDAKLAVANGIDGIIVSNHGGRQLDGVISSIDALPVIAEAVDGAIPILFDSGIRRGSDIVKAIALGADAVCIGRPFVYGLAAGGQKGVEQVLENLYQEMSVTLSLSGVTNLKDIRELVILD</sequence>
<evidence type="ECO:0000256" key="4">
    <source>
        <dbReference type="ARBA" id="ARBA00022630"/>
    </source>
</evidence>
<feature type="binding site" evidence="15">
    <location>
        <position position="322"/>
    </location>
    <ligand>
        <name>glyoxylate</name>
        <dbReference type="ChEBI" id="CHEBI:36655"/>
    </ligand>
</feature>
<dbReference type="EMBL" id="UGYZ01000002">
    <property type="protein sequence ID" value="SUI99339.1"/>
    <property type="molecule type" value="Genomic_DNA"/>
</dbReference>
<comment type="cofactor">
    <cofactor evidence="2">
        <name>FMN</name>
        <dbReference type="ChEBI" id="CHEBI:58210"/>
    </cofactor>
</comment>
<gene>
    <name evidence="17" type="ORF">NCTC4822_00571</name>
</gene>
<dbReference type="Pfam" id="PF01070">
    <property type="entry name" value="FMN_dh"/>
    <property type="match status" value="1"/>
</dbReference>
<dbReference type="GO" id="GO:0010181">
    <property type="term" value="F:FMN binding"/>
    <property type="evidence" value="ECO:0007669"/>
    <property type="project" value="InterPro"/>
</dbReference>
<comment type="catalytic activity">
    <reaction evidence="11">
        <text>2-hydroxyoctadecanoate + O2 = 2-oxooctadecanoate + H2O2</text>
        <dbReference type="Rhea" id="RHEA:68964"/>
        <dbReference type="ChEBI" id="CHEBI:15379"/>
        <dbReference type="ChEBI" id="CHEBI:16240"/>
        <dbReference type="ChEBI" id="CHEBI:17162"/>
        <dbReference type="ChEBI" id="CHEBI:76724"/>
    </reaction>
</comment>
<dbReference type="AlphaFoldDB" id="A0A380BEW0"/>
<feature type="binding site" evidence="15">
    <location>
        <begin position="350"/>
        <end position="354"/>
    </location>
    <ligand>
        <name>FMN</name>
        <dbReference type="ChEBI" id="CHEBI:58210"/>
    </ligand>
</feature>
<feature type="binding site" evidence="15">
    <location>
        <begin position="136"/>
        <end position="138"/>
    </location>
    <ligand>
        <name>FMN</name>
        <dbReference type="ChEBI" id="CHEBI:58210"/>
    </ligand>
</feature>
<dbReference type="FunFam" id="3.20.20.70:FF:000029">
    <property type="entry name" value="L-lactate dehydrogenase"/>
    <property type="match status" value="1"/>
</dbReference>
<dbReference type="Proteomes" id="UP000254519">
    <property type="component" value="Unassembled WGS sequence"/>
</dbReference>
<evidence type="ECO:0000256" key="1">
    <source>
        <dbReference type="ARBA" id="ARBA00000616"/>
    </source>
</evidence>
<name>A0A380BEW0_SPOPA</name>
<dbReference type="InterPro" id="IPR012133">
    <property type="entry name" value="Alpha-hydoxy_acid_DH_FMN"/>
</dbReference>
<comment type="catalytic activity">
    <reaction evidence="12">
        <text>2-hydroxyoctanoate + O2 = 2-oxooctanoate + H2O2</text>
        <dbReference type="Rhea" id="RHEA:67940"/>
        <dbReference type="ChEBI" id="CHEBI:15379"/>
        <dbReference type="ChEBI" id="CHEBI:16240"/>
        <dbReference type="ChEBI" id="CHEBI:133514"/>
        <dbReference type="ChEBI" id="CHEBI:176689"/>
    </reaction>
</comment>
<dbReference type="PANTHER" id="PTHR10578">
    <property type="entry name" value="S -2-HYDROXY-ACID OXIDASE-RELATED"/>
    <property type="match status" value="1"/>
</dbReference>
<keyword evidence="5 15" id="KW-0288">FMN</keyword>
<feature type="domain" description="FMN hydroxy acid dehydrogenase" evidence="16">
    <location>
        <begin position="57"/>
        <end position="421"/>
    </location>
</feature>
<dbReference type="PANTHER" id="PTHR10578:SF143">
    <property type="entry name" value="FMN-DEPENDENT ALPHA-HYDROXY ACID DEHYDROGENASE PB1A11.03"/>
    <property type="match status" value="1"/>
</dbReference>
<evidence type="ECO:0000256" key="9">
    <source>
        <dbReference type="ARBA" id="ARBA00048754"/>
    </source>
</evidence>
<protein>
    <recommendedName>
        <fullName evidence="8">L-lactate oxidase</fullName>
        <ecNumber evidence="3">1.1.3.15</ecNumber>
    </recommendedName>
    <alternativeName>
        <fullName evidence="13">(S)-2-hydroxy-acid oxidase</fullName>
    </alternativeName>
</protein>
<evidence type="ECO:0000256" key="2">
    <source>
        <dbReference type="ARBA" id="ARBA00001917"/>
    </source>
</evidence>
<evidence type="ECO:0000313" key="18">
    <source>
        <dbReference type="Proteomes" id="UP000254519"/>
    </source>
</evidence>
<evidence type="ECO:0000256" key="15">
    <source>
        <dbReference type="PIRSR" id="PIRSR000138-2"/>
    </source>
</evidence>
<accession>A0A380BEW0</accession>
<feature type="binding site" evidence="15">
    <location>
        <position position="216"/>
    </location>
    <ligand>
        <name>FMN</name>
        <dbReference type="ChEBI" id="CHEBI:58210"/>
    </ligand>
</feature>
<evidence type="ECO:0000256" key="14">
    <source>
        <dbReference type="PIRSR" id="PIRSR000138-1"/>
    </source>
</evidence>
<evidence type="ECO:0000256" key="6">
    <source>
        <dbReference type="ARBA" id="ARBA00023002"/>
    </source>
</evidence>
<evidence type="ECO:0000256" key="13">
    <source>
        <dbReference type="ARBA" id="ARBA00079803"/>
    </source>
</evidence>
<dbReference type="InterPro" id="IPR008259">
    <property type="entry name" value="FMN_hydac_DH_AS"/>
</dbReference>
<dbReference type="InterPro" id="IPR000262">
    <property type="entry name" value="FMN-dep_DH"/>
</dbReference>
<dbReference type="SUPFAM" id="SSF51395">
    <property type="entry name" value="FMN-linked oxidoreductases"/>
    <property type="match status" value="1"/>
</dbReference>
<keyword evidence="4 15" id="KW-0285">Flavoprotein</keyword>
<dbReference type="PIRSF" id="PIRSF000138">
    <property type="entry name" value="Al-hdrx_acd_dh"/>
    <property type="match status" value="1"/>
</dbReference>
<reference evidence="17 18" key="1">
    <citation type="submission" date="2018-06" db="EMBL/GenBank/DDBJ databases">
        <authorList>
            <consortium name="Pathogen Informatics"/>
            <person name="Doyle S."/>
        </authorList>
    </citation>
    <scope>NUCLEOTIDE SEQUENCE [LARGE SCALE GENOMIC DNA]</scope>
    <source>
        <strain evidence="18">ATCC 11859 / DSM 33 / NCIB 8841 / NCTC 4822</strain>
    </source>
</reference>
<dbReference type="InterPro" id="IPR037396">
    <property type="entry name" value="FMN_HAD"/>
</dbReference>
<evidence type="ECO:0000256" key="3">
    <source>
        <dbReference type="ARBA" id="ARBA00013087"/>
    </source>
</evidence>
<evidence type="ECO:0000256" key="5">
    <source>
        <dbReference type="ARBA" id="ARBA00022643"/>
    </source>
</evidence>
<dbReference type="PROSITE" id="PS00557">
    <property type="entry name" value="FMN_HYDROXY_ACID_DH_1"/>
    <property type="match status" value="1"/>
</dbReference>
<keyword evidence="18" id="KW-1185">Reference proteome</keyword>
<feature type="binding site" evidence="15">
    <location>
        <position position="295"/>
    </location>
    <ligand>
        <name>FMN</name>
        <dbReference type="ChEBI" id="CHEBI:58210"/>
    </ligand>
</feature>
<feature type="binding site" evidence="15">
    <location>
        <begin position="373"/>
        <end position="374"/>
    </location>
    <ligand>
        <name>FMN</name>
        <dbReference type="ChEBI" id="CHEBI:58210"/>
    </ligand>
</feature>
<dbReference type="GO" id="GO:0003973">
    <property type="term" value="F:(S)-2-hydroxy-acid oxidase activity"/>
    <property type="evidence" value="ECO:0007669"/>
    <property type="project" value="UniProtKB-EC"/>
</dbReference>
<dbReference type="GO" id="GO:0004497">
    <property type="term" value="F:monooxygenase activity"/>
    <property type="evidence" value="ECO:0007669"/>
    <property type="project" value="UniProtKB-KW"/>
</dbReference>
<comment type="catalytic activity">
    <reaction evidence="1">
        <text>a (2S)-2-hydroxycarboxylate + O2 = a 2-oxocarboxylate + H2O2</text>
        <dbReference type="Rhea" id="RHEA:16789"/>
        <dbReference type="ChEBI" id="CHEBI:15379"/>
        <dbReference type="ChEBI" id="CHEBI:16240"/>
        <dbReference type="ChEBI" id="CHEBI:35179"/>
        <dbReference type="ChEBI" id="CHEBI:58123"/>
        <dbReference type="EC" id="1.1.3.15"/>
    </reaction>
</comment>
<feature type="binding site" evidence="15">
    <location>
        <position position="317"/>
    </location>
    <ligand>
        <name>FMN</name>
        <dbReference type="ChEBI" id="CHEBI:58210"/>
    </ligand>
</feature>
<feature type="binding site" evidence="15">
    <location>
        <position position="83"/>
    </location>
    <ligand>
        <name>glyoxylate</name>
        <dbReference type="ChEBI" id="CHEBI:36655"/>
    </ligand>
</feature>
<keyword evidence="17" id="KW-0503">Monooxygenase</keyword>
<evidence type="ECO:0000259" key="16">
    <source>
        <dbReference type="PROSITE" id="PS51349"/>
    </source>
</evidence>
<comment type="catalytic activity">
    <reaction evidence="10">
        <text>mandelate + O2 = phenylglyoxylate + H2O2</text>
        <dbReference type="Rhea" id="RHEA:68968"/>
        <dbReference type="ChEBI" id="CHEBI:15379"/>
        <dbReference type="ChEBI" id="CHEBI:16240"/>
        <dbReference type="ChEBI" id="CHEBI:25147"/>
        <dbReference type="ChEBI" id="CHEBI:36656"/>
    </reaction>
</comment>
<feature type="active site" description="Proton acceptor" evidence="14">
    <location>
        <position position="319"/>
    </location>
</feature>
<proteinExistence type="inferred from homology"/>
<evidence type="ECO:0000256" key="10">
    <source>
        <dbReference type="ARBA" id="ARBA00050549"/>
    </source>
</evidence>